<dbReference type="HAMAP" id="MF_00116">
    <property type="entry name" value="dUTPase_bact"/>
    <property type="match status" value="1"/>
</dbReference>
<proteinExistence type="inferred from homology"/>
<dbReference type="PANTHER" id="PTHR11241">
    <property type="entry name" value="DEOXYURIDINE 5'-TRIPHOSPHATE NUCLEOTIDOHYDROLASE"/>
    <property type="match status" value="1"/>
</dbReference>
<organism evidence="7 8">
    <name type="scientific">Candidatus Liberibacter americanus str. Sao Paulo</name>
    <dbReference type="NCBI Taxonomy" id="1261131"/>
    <lineage>
        <taxon>Bacteria</taxon>
        <taxon>Pseudomonadati</taxon>
        <taxon>Pseudomonadota</taxon>
        <taxon>Alphaproteobacteria</taxon>
        <taxon>Hyphomicrobiales</taxon>
        <taxon>Rhizobiaceae</taxon>
        <taxon>Liberibacter</taxon>
    </lineage>
</organism>
<dbReference type="eggNOG" id="COG0756">
    <property type="taxonomic scope" value="Bacteria"/>
</dbReference>
<keyword evidence="2 5" id="KW-0378">Hydrolase</keyword>
<evidence type="ECO:0000256" key="5">
    <source>
        <dbReference type="HAMAP-Rule" id="MF_00116"/>
    </source>
</evidence>
<dbReference type="EMBL" id="CP006604">
    <property type="protein sequence ID" value="AHA27937.1"/>
    <property type="molecule type" value="Genomic_DNA"/>
</dbReference>
<comment type="caution">
    <text evidence="5">Lacks conserved residue(s) required for the propagation of feature annotation.</text>
</comment>
<dbReference type="GO" id="GO:0006226">
    <property type="term" value="P:dUMP biosynthetic process"/>
    <property type="evidence" value="ECO:0007669"/>
    <property type="project" value="UniProtKB-UniRule"/>
</dbReference>
<dbReference type="InterPro" id="IPR033704">
    <property type="entry name" value="dUTPase_trimeric"/>
</dbReference>
<dbReference type="GO" id="GO:0000287">
    <property type="term" value="F:magnesium ion binding"/>
    <property type="evidence" value="ECO:0007669"/>
    <property type="project" value="UniProtKB-UniRule"/>
</dbReference>
<evidence type="ECO:0000256" key="4">
    <source>
        <dbReference type="ARBA" id="ARBA00047686"/>
    </source>
</evidence>
<protein>
    <recommendedName>
        <fullName evidence="5">Deoxyuridine 5'-triphosphate nucleotidohydrolase</fullName>
        <shortName evidence="5">dUTPase</shortName>
        <ecNumber evidence="5">3.6.1.23</ecNumber>
    </recommendedName>
    <alternativeName>
        <fullName evidence="5">dUTP pyrophosphatase</fullName>
    </alternativeName>
</protein>
<dbReference type="GO" id="GO:0046081">
    <property type="term" value="P:dUTP catabolic process"/>
    <property type="evidence" value="ECO:0007669"/>
    <property type="project" value="InterPro"/>
</dbReference>
<dbReference type="AlphaFoldDB" id="U6B878"/>
<dbReference type="PATRIC" id="fig|1261131.3.peg.562"/>
<dbReference type="NCBIfam" id="NF001862">
    <property type="entry name" value="PRK00601.1"/>
    <property type="match status" value="1"/>
</dbReference>
<feature type="domain" description="dUTPase-like" evidence="6">
    <location>
        <begin position="18"/>
        <end position="153"/>
    </location>
</feature>
<accession>U6B878</accession>
<dbReference type="HOGENOM" id="CLU_068508_1_0_5"/>
<dbReference type="Pfam" id="PF00692">
    <property type="entry name" value="dUTPase"/>
    <property type="match status" value="1"/>
</dbReference>
<evidence type="ECO:0000313" key="8">
    <source>
        <dbReference type="Proteomes" id="UP000017862"/>
    </source>
</evidence>
<evidence type="ECO:0000256" key="1">
    <source>
        <dbReference type="ARBA" id="ARBA00006581"/>
    </source>
</evidence>
<evidence type="ECO:0000256" key="3">
    <source>
        <dbReference type="ARBA" id="ARBA00023080"/>
    </source>
</evidence>
<keyword evidence="5" id="KW-0479">Metal-binding</keyword>
<feature type="binding site" evidence="5">
    <location>
        <begin position="72"/>
        <end position="74"/>
    </location>
    <ligand>
        <name>substrate</name>
    </ligand>
</feature>
<dbReference type="RefSeq" id="WP_007557527.1">
    <property type="nucleotide sequence ID" value="NC_022793.1"/>
</dbReference>
<comment type="catalytic activity">
    <reaction evidence="4 5">
        <text>dUTP + H2O = dUMP + diphosphate + H(+)</text>
        <dbReference type="Rhea" id="RHEA:10248"/>
        <dbReference type="ChEBI" id="CHEBI:15377"/>
        <dbReference type="ChEBI" id="CHEBI:15378"/>
        <dbReference type="ChEBI" id="CHEBI:33019"/>
        <dbReference type="ChEBI" id="CHEBI:61555"/>
        <dbReference type="ChEBI" id="CHEBI:246422"/>
        <dbReference type="EC" id="3.6.1.23"/>
    </reaction>
</comment>
<dbReference type="Proteomes" id="UP000017862">
    <property type="component" value="Chromosome"/>
</dbReference>
<dbReference type="CDD" id="cd07557">
    <property type="entry name" value="trimeric_dUTPase"/>
    <property type="match status" value="1"/>
</dbReference>
<dbReference type="Gene3D" id="2.70.40.10">
    <property type="match status" value="1"/>
</dbReference>
<evidence type="ECO:0000256" key="2">
    <source>
        <dbReference type="ARBA" id="ARBA00022801"/>
    </source>
</evidence>
<dbReference type="PANTHER" id="PTHR11241:SF0">
    <property type="entry name" value="DEOXYURIDINE 5'-TRIPHOSPHATE NUCLEOTIDOHYDROLASE"/>
    <property type="match status" value="1"/>
</dbReference>
<dbReference type="KEGG" id="lar:lam_590"/>
<keyword evidence="3 5" id="KW-0546">Nucleotide metabolism</keyword>
<dbReference type="InterPro" id="IPR036157">
    <property type="entry name" value="dUTPase-like_sf"/>
</dbReference>
<dbReference type="SUPFAM" id="SSF51283">
    <property type="entry name" value="dUTPase-like"/>
    <property type="match status" value="1"/>
</dbReference>
<dbReference type="InterPro" id="IPR029054">
    <property type="entry name" value="dUTPase-like"/>
</dbReference>
<dbReference type="NCBIfam" id="TIGR00576">
    <property type="entry name" value="dut"/>
    <property type="match status" value="1"/>
</dbReference>
<comment type="similarity">
    <text evidence="1 5">Belongs to the dUTPase family.</text>
</comment>
<comment type="cofactor">
    <cofactor evidence="5">
        <name>Mg(2+)</name>
        <dbReference type="ChEBI" id="CHEBI:18420"/>
    </cofactor>
</comment>
<dbReference type="GO" id="GO:0004170">
    <property type="term" value="F:dUTP diphosphatase activity"/>
    <property type="evidence" value="ECO:0007669"/>
    <property type="project" value="UniProtKB-UniRule"/>
</dbReference>
<dbReference type="STRING" id="1261131.lam_590"/>
<keyword evidence="5" id="KW-0460">Magnesium</keyword>
<dbReference type="EC" id="3.6.1.23" evidence="5"/>
<comment type="function">
    <text evidence="5">This enzyme is involved in nucleotide metabolism: it produces dUMP, the immediate precursor of thymidine nucleotides and it decreases the intracellular concentration of dUTP so that uracil cannot be incorporated into DNA.</text>
</comment>
<feature type="binding site" evidence="5">
    <location>
        <begin position="89"/>
        <end position="91"/>
    </location>
    <ligand>
        <name>substrate</name>
    </ligand>
</feature>
<sequence length="155" mass="16794">MIDYINISLVRLPHADDLPLPEYKTSGAAGMDLFAALPGNEPMILLQGMRSLVPCGYLIAIPSGYEGQVRPRSGLALSNGITCLNSPGTIDSDYRGEIKVLLINLGQEDFIIKRGMRIAQLVISSFVKAIPQVVPDISLEKTDRDDRGFGSSGLY</sequence>
<gene>
    <name evidence="5 7" type="primary">dut</name>
    <name evidence="7" type="ORF">lam_590</name>
</gene>
<keyword evidence="8" id="KW-1185">Reference proteome</keyword>
<name>U6B878_9HYPH</name>
<dbReference type="UniPathway" id="UPA00610">
    <property type="reaction ID" value="UER00666"/>
</dbReference>
<dbReference type="InterPro" id="IPR008181">
    <property type="entry name" value="dUTPase"/>
</dbReference>
<feature type="binding site" evidence="5">
    <location>
        <position position="85"/>
    </location>
    <ligand>
        <name>substrate</name>
    </ligand>
</feature>
<evidence type="ECO:0000259" key="6">
    <source>
        <dbReference type="Pfam" id="PF00692"/>
    </source>
</evidence>
<evidence type="ECO:0000313" key="7">
    <source>
        <dbReference type="EMBL" id="AHA27937.1"/>
    </source>
</evidence>
<reference evidence="7 8" key="1">
    <citation type="journal article" date="2014" name="Mol. Plant Microbe Interact.">
        <title>The complete genome sequence of Candidatus Liberibacter americanus, associated with citrus Huanglongbing.</title>
        <authorList>
            <person name="Wulff N.A."/>
            <person name="Zhang S."/>
            <person name="Setubal J.C."/>
            <person name="Almeida N.F."/>
            <person name="Martins E.C."/>
            <person name="Harakava R."/>
            <person name="Kumar D."/>
            <person name="Rangel L.T."/>
            <person name="Foissac X."/>
            <person name="Bove J."/>
            <person name="Gabriel D.W."/>
        </authorList>
    </citation>
    <scope>NUCLEOTIDE SEQUENCE [LARGE SCALE GENOMIC DNA]</scope>
    <source>
        <strain evidence="7 8">Sao Paulo</strain>
    </source>
</reference>
<comment type="pathway">
    <text evidence="5">Pyrimidine metabolism; dUMP biosynthesis; dUMP from dCTP (dUTP route): step 2/2.</text>
</comment>